<proteinExistence type="predicted"/>
<dbReference type="EMBL" id="JAMBOL010000008">
    <property type="protein sequence ID" value="MCM3714630.1"/>
    <property type="molecule type" value="Genomic_DNA"/>
</dbReference>
<dbReference type="AlphaFoldDB" id="A0A9X2DR38"/>
<reference evidence="2" key="1">
    <citation type="submission" date="2022-05" db="EMBL/GenBank/DDBJ databases">
        <title>Comparative Genomics of Spacecraft Associated Microbes.</title>
        <authorList>
            <person name="Tran M.T."/>
            <person name="Wright A."/>
            <person name="Seuylemezian A."/>
            <person name="Eisen J."/>
            <person name="Coil D."/>
        </authorList>
    </citation>
    <scope>NUCLEOTIDE SEQUENCE</scope>
    <source>
        <strain evidence="2">214.1.1</strain>
    </source>
</reference>
<keyword evidence="1" id="KW-0812">Transmembrane</keyword>
<dbReference type="InterPro" id="IPR019242">
    <property type="entry name" value="DUF2198"/>
</dbReference>
<name>A0A9X2DR38_9BACI</name>
<keyword evidence="1" id="KW-0472">Membrane</keyword>
<evidence type="ECO:0000313" key="3">
    <source>
        <dbReference type="Proteomes" id="UP001139179"/>
    </source>
</evidence>
<feature type="transmembrane region" description="Helical" evidence="1">
    <location>
        <begin position="12"/>
        <end position="40"/>
    </location>
</feature>
<dbReference type="Proteomes" id="UP001139179">
    <property type="component" value="Unassembled WGS sequence"/>
</dbReference>
<keyword evidence="3" id="KW-1185">Reference proteome</keyword>
<comment type="caution">
    <text evidence="2">The sequence shown here is derived from an EMBL/GenBank/DDBJ whole genome shotgun (WGS) entry which is preliminary data.</text>
</comment>
<sequence length="74" mass="8139">MIDVGLALFAPFLLMVVVTRITFSLLGACIVTFMVLFVVLDSHAQPWPIMILTLLSFAGGFAVAKKRLKRIQGM</sequence>
<dbReference type="RefSeq" id="WP_251223399.1">
    <property type="nucleotide sequence ID" value="NZ_JAMBOL010000008.1"/>
</dbReference>
<feature type="transmembrane region" description="Helical" evidence="1">
    <location>
        <begin position="46"/>
        <end position="64"/>
    </location>
</feature>
<evidence type="ECO:0000256" key="1">
    <source>
        <dbReference type="SAM" id="Phobius"/>
    </source>
</evidence>
<gene>
    <name evidence="2" type="ORF">M3202_11065</name>
</gene>
<keyword evidence="1" id="KW-1133">Transmembrane helix</keyword>
<protein>
    <submittedName>
        <fullName evidence="2">CsbA family protein</fullName>
    </submittedName>
</protein>
<accession>A0A9X2DR38</accession>
<dbReference type="Pfam" id="PF09964">
    <property type="entry name" value="DUF2198"/>
    <property type="match status" value="1"/>
</dbReference>
<organism evidence="2 3">
    <name type="scientific">Halalkalibacter oceani</name>
    <dbReference type="NCBI Taxonomy" id="1653776"/>
    <lineage>
        <taxon>Bacteria</taxon>
        <taxon>Bacillati</taxon>
        <taxon>Bacillota</taxon>
        <taxon>Bacilli</taxon>
        <taxon>Bacillales</taxon>
        <taxon>Bacillaceae</taxon>
        <taxon>Halalkalibacter</taxon>
    </lineage>
</organism>
<evidence type="ECO:0000313" key="2">
    <source>
        <dbReference type="EMBL" id="MCM3714630.1"/>
    </source>
</evidence>